<sequence>MVEFAHVPEGLLETKPQEVPTWKLYVDGSSGKAGAAAEILLISPDYQTSNVYFACCSKPQTMPPSTSQDNGTFTARKHSMVAYLKKAKDFLSHFKEFDLLRIPRVENDYADALSKLASCKDSDLMKAILVEKLNRVDH</sequence>
<proteinExistence type="predicted"/>
<evidence type="ECO:0000313" key="2">
    <source>
        <dbReference type="Proteomes" id="UP001604336"/>
    </source>
</evidence>
<dbReference type="EMBL" id="JBFOLK010000003">
    <property type="protein sequence ID" value="KAL2525544.1"/>
    <property type="molecule type" value="Genomic_DNA"/>
</dbReference>
<name>A0ABD1UKI3_9LAMI</name>
<keyword evidence="1" id="KW-0808">Transferase</keyword>
<keyword evidence="1" id="KW-0548">Nucleotidyltransferase</keyword>
<dbReference type="AlphaFoldDB" id="A0ABD1UKI3"/>
<protein>
    <submittedName>
        <fullName evidence="1">RNA-directed DNA polymerase</fullName>
    </submittedName>
</protein>
<reference evidence="2" key="1">
    <citation type="submission" date="2024-07" db="EMBL/GenBank/DDBJ databases">
        <title>Two chromosome-level genome assemblies of Korean endemic species Abeliophyllum distichum and Forsythia ovata (Oleaceae).</title>
        <authorList>
            <person name="Jang H."/>
        </authorList>
    </citation>
    <scope>NUCLEOTIDE SEQUENCE [LARGE SCALE GENOMIC DNA]</scope>
</reference>
<comment type="caution">
    <text evidence="1">The sequence shown here is derived from an EMBL/GenBank/DDBJ whole genome shotgun (WGS) entry which is preliminary data.</text>
</comment>
<dbReference type="PANTHER" id="PTHR48475">
    <property type="entry name" value="RIBONUCLEASE H"/>
    <property type="match status" value="1"/>
</dbReference>
<dbReference type="Proteomes" id="UP001604336">
    <property type="component" value="Unassembled WGS sequence"/>
</dbReference>
<dbReference type="GO" id="GO:0003964">
    <property type="term" value="F:RNA-directed DNA polymerase activity"/>
    <property type="evidence" value="ECO:0007669"/>
    <property type="project" value="UniProtKB-KW"/>
</dbReference>
<keyword evidence="2" id="KW-1185">Reference proteome</keyword>
<keyword evidence="1" id="KW-0695">RNA-directed DNA polymerase</keyword>
<gene>
    <name evidence="1" type="ORF">Adt_10598</name>
</gene>
<organism evidence="1 2">
    <name type="scientific">Abeliophyllum distichum</name>
    <dbReference type="NCBI Taxonomy" id="126358"/>
    <lineage>
        <taxon>Eukaryota</taxon>
        <taxon>Viridiplantae</taxon>
        <taxon>Streptophyta</taxon>
        <taxon>Embryophyta</taxon>
        <taxon>Tracheophyta</taxon>
        <taxon>Spermatophyta</taxon>
        <taxon>Magnoliopsida</taxon>
        <taxon>eudicotyledons</taxon>
        <taxon>Gunneridae</taxon>
        <taxon>Pentapetalae</taxon>
        <taxon>asterids</taxon>
        <taxon>lamiids</taxon>
        <taxon>Lamiales</taxon>
        <taxon>Oleaceae</taxon>
        <taxon>Forsythieae</taxon>
        <taxon>Abeliophyllum</taxon>
    </lineage>
</organism>
<dbReference type="PANTHER" id="PTHR48475:SF2">
    <property type="entry name" value="RIBONUCLEASE H"/>
    <property type="match status" value="1"/>
</dbReference>
<evidence type="ECO:0000313" key="1">
    <source>
        <dbReference type="EMBL" id="KAL2525544.1"/>
    </source>
</evidence>
<accession>A0ABD1UKI3</accession>